<dbReference type="PROSITE" id="PS51371">
    <property type="entry name" value="CBS"/>
    <property type="match status" value="2"/>
</dbReference>
<evidence type="ECO:0000256" key="4">
    <source>
        <dbReference type="ARBA" id="ARBA00022749"/>
    </source>
</evidence>
<dbReference type="EMBL" id="JACQRX010000095">
    <property type="protein sequence ID" value="MBI4251240.1"/>
    <property type="molecule type" value="Genomic_DNA"/>
</dbReference>
<dbReference type="PANTHER" id="PTHR11911:SF111">
    <property type="entry name" value="INOSINE-5'-MONOPHOSPHATE DEHYDROGENASE"/>
    <property type="match status" value="1"/>
</dbReference>
<dbReference type="SUPFAM" id="SSF54631">
    <property type="entry name" value="CBS-domain pair"/>
    <property type="match status" value="1"/>
</dbReference>
<dbReference type="Gene3D" id="3.20.20.70">
    <property type="entry name" value="Aldolase class I"/>
    <property type="match status" value="1"/>
</dbReference>
<evidence type="ECO:0000256" key="5">
    <source>
        <dbReference type="ARBA" id="ARBA00022755"/>
    </source>
</evidence>
<evidence type="ECO:0000256" key="8">
    <source>
        <dbReference type="ARBA" id="ARBA00023027"/>
    </source>
</evidence>
<dbReference type="AlphaFoldDB" id="A0A932ZVA8"/>
<evidence type="ECO:0000259" key="12">
    <source>
        <dbReference type="PROSITE" id="PS51371"/>
    </source>
</evidence>
<protein>
    <submittedName>
        <fullName evidence="13">IMP dehydrogenase</fullName>
    </submittedName>
</protein>
<dbReference type="SMART" id="SM01240">
    <property type="entry name" value="IMPDH"/>
    <property type="match status" value="1"/>
</dbReference>
<dbReference type="GO" id="GO:0003938">
    <property type="term" value="F:IMP dehydrogenase activity"/>
    <property type="evidence" value="ECO:0007669"/>
    <property type="project" value="UniProtKB-EC"/>
</dbReference>
<keyword evidence="5" id="KW-0658">Purine biosynthesis</keyword>
<dbReference type="GO" id="GO:0006177">
    <property type="term" value="P:GMP biosynthetic process"/>
    <property type="evidence" value="ECO:0007669"/>
    <property type="project" value="UniProtKB-KW"/>
</dbReference>
<dbReference type="Pfam" id="PF00478">
    <property type="entry name" value="IMPDH"/>
    <property type="match status" value="1"/>
</dbReference>
<keyword evidence="7" id="KW-0560">Oxidoreductase</keyword>
<dbReference type="InterPro" id="IPR005990">
    <property type="entry name" value="IMP_DH"/>
</dbReference>
<keyword evidence="3" id="KW-0479">Metal-binding</keyword>
<evidence type="ECO:0000256" key="1">
    <source>
        <dbReference type="ARBA" id="ARBA00001958"/>
    </source>
</evidence>
<dbReference type="GO" id="GO:0046872">
    <property type="term" value="F:metal ion binding"/>
    <property type="evidence" value="ECO:0007669"/>
    <property type="project" value="UniProtKB-KW"/>
</dbReference>
<keyword evidence="6" id="KW-0630">Potassium</keyword>
<evidence type="ECO:0000256" key="11">
    <source>
        <dbReference type="PROSITE-ProRule" id="PRU00703"/>
    </source>
</evidence>
<dbReference type="PROSITE" id="PS00487">
    <property type="entry name" value="IMP_DH_GMP_RED"/>
    <property type="match status" value="1"/>
</dbReference>
<keyword evidence="4" id="KW-0332">GMP biosynthesis</keyword>
<comment type="catalytic activity">
    <reaction evidence="10">
        <text>IMP + NAD(+) + H2O = XMP + NADH + H(+)</text>
        <dbReference type="Rhea" id="RHEA:11708"/>
        <dbReference type="ChEBI" id="CHEBI:15377"/>
        <dbReference type="ChEBI" id="CHEBI:15378"/>
        <dbReference type="ChEBI" id="CHEBI:57464"/>
        <dbReference type="ChEBI" id="CHEBI:57540"/>
        <dbReference type="ChEBI" id="CHEBI:57945"/>
        <dbReference type="ChEBI" id="CHEBI:58053"/>
        <dbReference type="EC" id="1.1.1.205"/>
    </reaction>
</comment>
<dbReference type="Pfam" id="PF00571">
    <property type="entry name" value="CBS"/>
    <property type="match status" value="2"/>
</dbReference>
<dbReference type="InterPro" id="IPR015875">
    <property type="entry name" value="IMP_DH/GMP_Rdtase_CS"/>
</dbReference>
<evidence type="ECO:0000313" key="14">
    <source>
        <dbReference type="Proteomes" id="UP000752292"/>
    </source>
</evidence>
<feature type="domain" description="CBS" evidence="12">
    <location>
        <begin position="155"/>
        <end position="213"/>
    </location>
</feature>
<dbReference type="InterPro" id="IPR000644">
    <property type="entry name" value="CBS_dom"/>
</dbReference>
<dbReference type="FunFam" id="3.20.20.70:FF:000424">
    <property type="entry name" value="Inosine-5'-monophosphate dehydrogenase 2"/>
    <property type="match status" value="1"/>
</dbReference>
<dbReference type="GO" id="GO:0006183">
    <property type="term" value="P:GTP biosynthetic process"/>
    <property type="evidence" value="ECO:0007669"/>
    <property type="project" value="TreeGrafter"/>
</dbReference>
<dbReference type="SMART" id="SM00116">
    <property type="entry name" value="CBS"/>
    <property type="match status" value="2"/>
</dbReference>
<evidence type="ECO:0000256" key="2">
    <source>
        <dbReference type="ARBA" id="ARBA00005502"/>
    </source>
</evidence>
<evidence type="ECO:0000256" key="10">
    <source>
        <dbReference type="ARBA" id="ARBA00048028"/>
    </source>
</evidence>
<evidence type="ECO:0000256" key="9">
    <source>
        <dbReference type="ARBA" id="ARBA00023122"/>
    </source>
</evidence>
<reference evidence="13" key="1">
    <citation type="submission" date="2020-07" db="EMBL/GenBank/DDBJ databases">
        <title>Huge and variable diversity of episymbiotic CPR bacteria and DPANN archaea in groundwater ecosystems.</title>
        <authorList>
            <person name="He C.Y."/>
            <person name="Keren R."/>
            <person name="Whittaker M."/>
            <person name="Farag I.F."/>
            <person name="Doudna J."/>
            <person name="Cate J.H.D."/>
            <person name="Banfield J.F."/>
        </authorList>
    </citation>
    <scope>NUCLEOTIDE SEQUENCE</scope>
    <source>
        <strain evidence="13">NC_groundwater_1370_Ag_S-0.2um_69_93</strain>
    </source>
</reference>
<dbReference type="SUPFAM" id="SSF51412">
    <property type="entry name" value="Inosine monophosphate dehydrogenase (IMPDH)"/>
    <property type="match status" value="1"/>
</dbReference>
<dbReference type="CDD" id="cd00381">
    <property type="entry name" value="IMPDH"/>
    <property type="match status" value="1"/>
</dbReference>
<feature type="domain" description="CBS" evidence="12">
    <location>
        <begin position="96"/>
        <end position="153"/>
    </location>
</feature>
<dbReference type="Proteomes" id="UP000752292">
    <property type="component" value="Unassembled WGS sequence"/>
</dbReference>
<dbReference type="InterPro" id="IPR046342">
    <property type="entry name" value="CBS_dom_sf"/>
</dbReference>
<proteinExistence type="inferred from homology"/>
<evidence type="ECO:0000313" key="13">
    <source>
        <dbReference type="EMBL" id="MBI4251240.1"/>
    </source>
</evidence>
<dbReference type="InterPro" id="IPR001093">
    <property type="entry name" value="IMP_DH_GMPRt"/>
</dbReference>
<evidence type="ECO:0000256" key="7">
    <source>
        <dbReference type="ARBA" id="ARBA00023002"/>
    </source>
</evidence>
<dbReference type="PANTHER" id="PTHR11911">
    <property type="entry name" value="INOSINE-5-MONOPHOSPHATE DEHYDROGENASE RELATED"/>
    <property type="match status" value="1"/>
</dbReference>
<feature type="non-terminal residue" evidence="13">
    <location>
        <position position="333"/>
    </location>
</feature>
<evidence type="ECO:0000256" key="6">
    <source>
        <dbReference type="ARBA" id="ARBA00022958"/>
    </source>
</evidence>
<dbReference type="InterPro" id="IPR013785">
    <property type="entry name" value="Aldolase_TIM"/>
</dbReference>
<keyword evidence="9 11" id="KW-0129">CBS domain</keyword>
<dbReference type="CDD" id="cd04601">
    <property type="entry name" value="CBS_pair_IMPDH"/>
    <property type="match status" value="1"/>
</dbReference>
<sequence>MPLNAHPLDDALTFDDVMLLPARSSVLPKDVDLSVTMAEELEMRIPVFSAAMDTVTESALAIALAQQGGLGVIHRNMPVERQAAEVDKVKRSESGMITQPITMRPSQRIKEALDLMSAYRISGVPITEEGRLVGILTNRDVRFESDLDRPVSELMTKTGLITVPVGTTLEESKGILHQHRIEKLLVVDENFYLKGLITLKDVEKVRRFPRSAKDKHGRLRAAAALGVGADMRERVQALAAAGVDLLVIDSAHGHSERVLRAVETVKSLHPGVLLMAGNVATAEATVDLIKAGADIIKVGIGPGSICTTRVVAGVGVPQLSAVANCAAAAEPYG</sequence>
<comment type="caution">
    <text evidence="13">The sequence shown here is derived from an EMBL/GenBank/DDBJ whole genome shotgun (WGS) entry which is preliminary data.</text>
</comment>
<gene>
    <name evidence="13" type="ORF">HY618_02175</name>
</gene>
<evidence type="ECO:0000256" key="3">
    <source>
        <dbReference type="ARBA" id="ARBA00022723"/>
    </source>
</evidence>
<keyword evidence="8" id="KW-0520">NAD</keyword>
<accession>A0A932ZVA8</accession>
<name>A0A932ZVA8_UNCTE</name>
<comment type="cofactor">
    <cofactor evidence="1">
        <name>K(+)</name>
        <dbReference type="ChEBI" id="CHEBI:29103"/>
    </cofactor>
</comment>
<organism evidence="13 14">
    <name type="scientific">Tectimicrobiota bacterium</name>
    <dbReference type="NCBI Taxonomy" id="2528274"/>
    <lineage>
        <taxon>Bacteria</taxon>
        <taxon>Pseudomonadati</taxon>
        <taxon>Nitrospinota/Tectimicrobiota group</taxon>
        <taxon>Candidatus Tectimicrobiota</taxon>
    </lineage>
</organism>
<comment type="similarity">
    <text evidence="2">Belongs to the IMPDH/GMPR family.</text>
</comment>